<dbReference type="EMBL" id="JACIJD010000010">
    <property type="protein sequence ID" value="MBB5694422.1"/>
    <property type="molecule type" value="Genomic_DNA"/>
</dbReference>
<proteinExistence type="predicted"/>
<protein>
    <recommendedName>
        <fullName evidence="3">HEPN domain-containing protein</fullName>
    </recommendedName>
</protein>
<name>A0A840YIJ5_9PROT</name>
<comment type="caution">
    <text evidence="1">The sequence shown here is derived from an EMBL/GenBank/DDBJ whole genome shotgun (WGS) entry which is preliminary data.</text>
</comment>
<organism evidence="1 2">
    <name type="scientific">Muricoccus pecuniae</name>
    <dbReference type="NCBI Taxonomy" id="693023"/>
    <lineage>
        <taxon>Bacteria</taxon>
        <taxon>Pseudomonadati</taxon>
        <taxon>Pseudomonadota</taxon>
        <taxon>Alphaproteobacteria</taxon>
        <taxon>Acetobacterales</taxon>
        <taxon>Roseomonadaceae</taxon>
        <taxon>Muricoccus</taxon>
    </lineage>
</organism>
<gene>
    <name evidence="1" type="ORF">FHS87_002468</name>
</gene>
<reference evidence="1 2" key="1">
    <citation type="submission" date="2020-08" db="EMBL/GenBank/DDBJ databases">
        <title>Genomic Encyclopedia of Type Strains, Phase IV (KMG-IV): sequencing the most valuable type-strain genomes for metagenomic binning, comparative biology and taxonomic classification.</title>
        <authorList>
            <person name="Goeker M."/>
        </authorList>
    </citation>
    <scope>NUCLEOTIDE SEQUENCE [LARGE SCALE GENOMIC DNA]</scope>
    <source>
        <strain evidence="1 2">DSM 25622</strain>
    </source>
</reference>
<evidence type="ECO:0000313" key="1">
    <source>
        <dbReference type="EMBL" id="MBB5694422.1"/>
    </source>
</evidence>
<dbReference type="Proteomes" id="UP000580654">
    <property type="component" value="Unassembled WGS sequence"/>
</dbReference>
<sequence length="149" mass="16398">MMQVPSDSLDIKRAFQRHRSSFQLAELPRRPKLVSLFYAAECGLKYLIMMSRSLATTADLRGSLVATLGLPRVDLHNIEQLCLAANLLPVDVGPAPASFQINGTDFPPYKMHEAARYGVKIPESYVSGVEGWLEKVVAEVEARLAAQGI</sequence>
<dbReference type="AlphaFoldDB" id="A0A840YIJ5"/>
<keyword evidence="2" id="KW-1185">Reference proteome</keyword>
<evidence type="ECO:0008006" key="3">
    <source>
        <dbReference type="Google" id="ProtNLM"/>
    </source>
</evidence>
<dbReference type="RefSeq" id="WP_184518521.1">
    <property type="nucleotide sequence ID" value="NZ_JACIJD010000010.1"/>
</dbReference>
<evidence type="ECO:0000313" key="2">
    <source>
        <dbReference type="Proteomes" id="UP000580654"/>
    </source>
</evidence>
<accession>A0A840YIJ5</accession>